<dbReference type="PROSITE" id="PS50600">
    <property type="entry name" value="ULP_PROTEASE"/>
    <property type="match status" value="1"/>
</dbReference>
<dbReference type="InterPro" id="IPR003653">
    <property type="entry name" value="Peptidase_C48_C"/>
</dbReference>
<evidence type="ECO:0000313" key="7">
    <source>
        <dbReference type="Proteomes" id="UP000008370"/>
    </source>
</evidence>
<dbReference type="FunFam" id="3.40.395.10:FF:000001">
    <property type="entry name" value="Sentrin-specific protease 1"/>
    <property type="match status" value="1"/>
</dbReference>
<keyword evidence="7" id="KW-1185">Reference proteome</keyword>
<dbReference type="GO" id="GO:0080090">
    <property type="term" value="P:regulation of primary metabolic process"/>
    <property type="evidence" value="ECO:0007669"/>
    <property type="project" value="UniProtKB-ARBA"/>
</dbReference>
<dbReference type="SUPFAM" id="SSF54001">
    <property type="entry name" value="Cysteine proteinases"/>
    <property type="match status" value="1"/>
</dbReference>
<evidence type="ECO:0000313" key="6">
    <source>
        <dbReference type="EMBL" id="EKM49092.1"/>
    </source>
</evidence>
<dbReference type="InParanoid" id="K5WFW3"/>
<sequence>MPPLSRSKSNPVASTTYIQRALRDAEKSLFAPKPVVFAPSLARLQATQAKVSEEIDARIRPKCPSLPVSLLPEDDIKVEELLRRRGVIGKCVREQVSDKDLQRLRPGQWLNDEIINFYGQMITCRAEESKENSRENLLDVHYLSTFFWSKLKNEGYEKGRLAKWTKKLDLFSKDVVLIPVNHNNSHWTGAAINFRKKRIESYDSMNMDRAQVFKLLRAYLDAEHRNKKKKPFNFDGWVDWTLEDTPQQENGYDCGVFTCQFLETLSRGEEKFAFTQANMHYLRRRMIWEIGHTKLWTDR</sequence>
<dbReference type="GO" id="GO:0060255">
    <property type="term" value="P:regulation of macromolecule metabolic process"/>
    <property type="evidence" value="ECO:0007669"/>
    <property type="project" value="UniProtKB-ARBA"/>
</dbReference>
<dbReference type="STRING" id="650164.K5WFW3"/>
<evidence type="ECO:0000256" key="3">
    <source>
        <dbReference type="ARBA" id="ARBA00022801"/>
    </source>
</evidence>
<organism evidence="6 7">
    <name type="scientific">Phanerochaete carnosa (strain HHB-10118-sp)</name>
    <name type="common">White-rot fungus</name>
    <name type="synonym">Peniophora carnosa</name>
    <dbReference type="NCBI Taxonomy" id="650164"/>
    <lineage>
        <taxon>Eukaryota</taxon>
        <taxon>Fungi</taxon>
        <taxon>Dikarya</taxon>
        <taxon>Basidiomycota</taxon>
        <taxon>Agaricomycotina</taxon>
        <taxon>Agaricomycetes</taxon>
        <taxon>Polyporales</taxon>
        <taxon>Phanerochaetaceae</taxon>
        <taxon>Phanerochaete</taxon>
    </lineage>
</organism>
<feature type="domain" description="Ubiquitin-like protease family profile" evidence="5">
    <location>
        <begin position="94"/>
        <end position="265"/>
    </location>
</feature>
<dbReference type="InterPro" id="IPR038765">
    <property type="entry name" value="Papain-like_cys_pep_sf"/>
</dbReference>
<evidence type="ECO:0000259" key="5">
    <source>
        <dbReference type="PROSITE" id="PS50600"/>
    </source>
</evidence>
<dbReference type="KEGG" id="pco:PHACADRAFT_107553"/>
<dbReference type="Gene3D" id="3.40.395.10">
    <property type="entry name" value="Adenoviral Proteinase, Chain A"/>
    <property type="match status" value="1"/>
</dbReference>
<dbReference type="HOGENOM" id="CLU_024324_5_0_1"/>
<dbReference type="GO" id="GO:0016929">
    <property type="term" value="F:deSUMOylase activity"/>
    <property type="evidence" value="ECO:0007669"/>
    <property type="project" value="TreeGrafter"/>
</dbReference>
<keyword evidence="4" id="KW-0788">Thiol protease</keyword>
<protein>
    <recommendedName>
        <fullName evidence="5">Ubiquitin-like protease family profile domain-containing protein</fullName>
    </recommendedName>
</protein>
<reference evidence="6 7" key="1">
    <citation type="journal article" date="2012" name="BMC Genomics">
        <title>Comparative genomics of the white-rot fungi, Phanerochaete carnosa and P. chrysosporium, to elucidate the genetic basis of the distinct wood types they colonize.</title>
        <authorList>
            <person name="Suzuki H."/>
            <person name="MacDonald J."/>
            <person name="Syed K."/>
            <person name="Salamov A."/>
            <person name="Hori C."/>
            <person name="Aerts A."/>
            <person name="Henrissat B."/>
            <person name="Wiebenga A."/>
            <person name="vanKuyk P.A."/>
            <person name="Barry K."/>
            <person name="Lindquist E."/>
            <person name="LaButti K."/>
            <person name="Lapidus A."/>
            <person name="Lucas S."/>
            <person name="Coutinho P."/>
            <person name="Gong Y."/>
            <person name="Samejima M."/>
            <person name="Mahadevan R."/>
            <person name="Abou-Zaid M."/>
            <person name="de Vries R.P."/>
            <person name="Igarashi K."/>
            <person name="Yadav J.S."/>
            <person name="Grigoriev I.V."/>
            <person name="Master E.R."/>
        </authorList>
    </citation>
    <scope>NUCLEOTIDE SEQUENCE [LARGE SCALE GENOMIC DNA]</scope>
    <source>
        <strain evidence="6 7">HHB-10118-sp</strain>
    </source>
</reference>
<keyword evidence="3" id="KW-0378">Hydrolase</keyword>
<dbReference type="EMBL" id="JH930555">
    <property type="protein sequence ID" value="EKM49092.1"/>
    <property type="molecule type" value="Genomic_DNA"/>
</dbReference>
<evidence type="ECO:0000256" key="4">
    <source>
        <dbReference type="ARBA" id="ARBA00022807"/>
    </source>
</evidence>
<evidence type="ECO:0000256" key="2">
    <source>
        <dbReference type="ARBA" id="ARBA00022670"/>
    </source>
</evidence>
<dbReference type="GO" id="GO:0005634">
    <property type="term" value="C:nucleus"/>
    <property type="evidence" value="ECO:0007669"/>
    <property type="project" value="TreeGrafter"/>
</dbReference>
<keyword evidence="2" id="KW-0645">Protease</keyword>
<dbReference type="GO" id="GO:0006508">
    <property type="term" value="P:proteolysis"/>
    <property type="evidence" value="ECO:0007669"/>
    <property type="project" value="UniProtKB-KW"/>
</dbReference>
<dbReference type="GeneID" id="18907465"/>
<evidence type="ECO:0000256" key="1">
    <source>
        <dbReference type="ARBA" id="ARBA00005234"/>
    </source>
</evidence>
<dbReference type="PANTHER" id="PTHR12606">
    <property type="entry name" value="SENTRIN/SUMO-SPECIFIC PROTEASE"/>
    <property type="match status" value="1"/>
</dbReference>
<dbReference type="AlphaFoldDB" id="K5WFW3"/>
<dbReference type="Proteomes" id="UP000008370">
    <property type="component" value="Unassembled WGS sequence"/>
</dbReference>
<dbReference type="OrthoDB" id="1939479at2759"/>
<dbReference type="PANTHER" id="PTHR12606:SF141">
    <property type="entry name" value="GH15225P-RELATED"/>
    <property type="match status" value="1"/>
</dbReference>
<gene>
    <name evidence="6" type="ORF">PHACADRAFT_107553</name>
</gene>
<name>K5WFW3_PHACS</name>
<dbReference type="RefSeq" id="XP_007402356.1">
    <property type="nucleotide sequence ID" value="XM_007402294.1"/>
</dbReference>
<dbReference type="GO" id="GO:0016926">
    <property type="term" value="P:protein desumoylation"/>
    <property type="evidence" value="ECO:0007669"/>
    <property type="project" value="TreeGrafter"/>
</dbReference>
<dbReference type="Pfam" id="PF02902">
    <property type="entry name" value="Peptidase_C48"/>
    <property type="match status" value="1"/>
</dbReference>
<accession>K5WFW3</accession>
<comment type="similarity">
    <text evidence="1">Belongs to the peptidase C48 family.</text>
</comment>
<proteinExistence type="inferred from homology"/>